<evidence type="ECO:0000313" key="1">
    <source>
        <dbReference type="EMBL" id="MFC4219914.1"/>
    </source>
</evidence>
<proteinExistence type="predicted"/>
<dbReference type="Proteomes" id="UP001595841">
    <property type="component" value="Unassembled WGS sequence"/>
</dbReference>
<protein>
    <submittedName>
        <fullName evidence="1">Adenylosuccinate lyase</fullName>
    </submittedName>
</protein>
<name>A0ABV8PI91_9FLAO</name>
<keyword evidence="1" id="KW-0456">Lyase</keyword>
<dbReference type="RefSeq" id="WP_379763258.1">
    <property type="nucleotide sequence ID" value="NZ_JBHSCL010000004.1"/>
</dbReference>
<organism evidence="1 2">
    <name type="scientific">Flagellimonas marina</name>
    <dbReference type="NCBI Taxonomy" id="1775168"/>
    <lineage>
        <taxon>Bacteria</taxon>
        <taxon>Pseudomonadati</taxon>
        <taxon>Bacteroidota</taxon>
        <taxon>Flavobacteriia</taxon>
        <taxon>Flavobacteriales</taxon>
        <taxon>Flavobacteriaceae</taxon>
        <taxon>Flagellimonas</taxon>
    </lineage>
</organism>
<reference evidence="2" key="1">
    <citation type="journal article" date="2019" name="Int. J. Syst. Evol. Microbiol.">
        <title>The Global Catalogue of Microorganisms (GCM) 10K type strain sequencing project: providing services to taxonomists for standard genome sequencing and annotation.</title>
        <authorList>
            <consortium name="The Broad Institute Genomics Platform"/>
            <consortium name="The Broad Institute Genome Sequencing Center for Infectious Disease"/>
            <person name="Wu L."/>
            <person name="Ma J."/>
        </authorList>
    </citation>
    <scope>NUCLEOTIDE SEQUENCE [LARGE SCALE GENOMIC DNA]</scope>
    <source>
        <strain evidence="2">CGMCC 1.15774</strain>
    </source>
</reference>
<comment type="caution">
    <text evidence="1">The sequence shown here is derived from an EMBL/GenBank/DDBJ whole genome shotgun (WGS) entry which is preliminary data.</text>
</comment>
<dbReference type="GO" id="GO:0016829">
    <property type="term" value="F:lyase activity"/>
    <property type="evidence" value="ECO:0007669"/>
    <property type="project" value="UniProtKB-KW"/>
</dbReference>
<evidence type="ECO:0000313" key="2">
    <source>
        <dbReference type="Proteomes" id="UP001595841"/>
    </source>
</evidence>
<accession>A0ABV8PI91</accession>
<sequence length="190" mass="22016">MTEQQLHIALHSGRLFKDDVDQLVDKLILQPNMVGPLLKEVLIEEKEGTYNASWTFRHLIEKKLDYLLPFFDDFTEILGKLTSESTIRAMACVCEMVCVAYFKKKDPAFQNNISDEQLERIMTACFDWLISEMNMAPKVFSMTSLYYLGQKFDWVHPELRQVLEDTYASGSTGYKNRAKKTLDKLAQIGR</sequence>
<keyword evidence="2" id="KW-1185">Reference proteome</keyword>
<gene>
    <name evidence="1" type="ORF">ACFOWS_07210</name>
</gene>
<dbReference type="EMBL" id="JBHSCL010000004">
    <property type="protein sequence ID" value="MFC4219914.1"/>
    <property type="molecule type" value="Genomic_DNA"/>
</dbReference>